<name>A0ABX7MRG4_9GAMM</name>
<reference evidence="2 3" key="1">
    <citation type="submission" date="2021-03" db="EMBL/GenBank/DDBJ databases">
        <title>Genome sequencing of Marinobacter sp. LPB0319.</title>
        <authorList>
            <person name="Kim J."/>
        </authorList>
    </citation>
    <scope>NUCLEOTIDE SEQUENCE [LARGE SCALE GENOMIC DNA]</scope>
    <source>
        <strain evidence="2 3">LPB0319</strain>
    </source>
</reference>
<dbReference type="Pfam" id="PF04338">
    <property type="entry name" value="DUF481"/>
    <property type="match status" value="1"/>
</dbReference>
<keyword evidence="1" id="KW-0732">Signal</keyword>
<organism evidence="2 3">
    <name type="scientific">Marinobacter salinisoli</name>
    <dbReference type="NCBI Taxonomy" id="2769486"/>
    <lineage>
        <taxon>Bacteria</taxon>
        <taxon>Pseudomonadati</taxon>
        <taxon>Pseudomonadota</taxon>
        <taxon>Gammaproteobacteria</taxon>
        <taxon>Pseudomonadales</taxon>
        <taxon>Marinobacteraceae</taxon>
        <taxon>Marinobacter</taxon>
    </lineage>
</organism>
<dbReference type="EMBL" id="CP071247">
    <property type="protein sequence ID" value="QSP94869.1"/>
    <property type="molecule type" value="Genomic_DNA"/>
</dbReference>
<keyword evidence="3" id="KW-1185">Reference proteome</keyword>
<dbReference type="RefSeq" id="WP_206644076.1">
    <property type="nucleotide sequence ID" value="NZ_CP071247.1"/>
</dbReference>
<sequence>MKSQRAIAAVLVTAAPLLQAQTNPGLQAEFELGLLVTTGNTDERNISGRIGLAREYVRWRNTGEFNARHIEADDETTAEEYRAEGETNYKFDEQQYWFLRGAWEDDRFSGYAFESSVTAGYGNRIWEQGEVSFLSVSTGLGYRYNELDEPQADGTREEESVIARFAAELAHEISDRSLFRQKLSSEVGLEETNTITQSETSLQAAVIGNLALKLAYRVKHVSAPPEGAERTDTETALSVLYTY</sequence>
<proteinExistence type="predicted"/>
<feature type="signal peptide" evidence="1">
    <location>
        <begin position="1"/>
        <end position="20"/>
    </location>
</feature>
<evidence type="ECO:0000313" key="2">
    <source>
        <dbReference type="EMBL" id="QSP94869.1"/>
    </source>
</evidence>
<feature type="chain" id="PRO_5045855647" evidence="1">
    <location>
        <begin position="21"/>
        <end position="243"/>
    </location>
</feature>
<evidence type="ECO:0000256" key="1">
    <source>
        <dbReference type="SAM" id="SignalP"/>
    </source>
</evidence>
<dbReference type="Proteomes" id="UP000663555">
    <property type="component" value="Chromosome"/>
</dbReference>
<dbReference type="InterPro" id="IPR007433">
    <property type="entry name" value="DUF481"/>
</dbReference>
<accession>A0ABX7MRG4</accession>
<evidence type="ECO:0000313" key="3">
    <source>
        <dbReference type="Proteomes" id="UP000663555"/>
    </source>
</evidence>
<gene>
    <name evidence="2" type="ORF">LPB19_00110</name>
</gene>
<protein>
    <submittedName>
        <fullName evidence="2">DUF481 domain-containing protein</fullName>
    </submittedName>
</protein>